<dbReference type="RefSeq" id="WP_085935809.1">
    <property type="nucleotide sequence ID" value="NZ_FUWJ01000006.1"/>
</dbReference>
<evidence type="ECO:0000259" key="6">
    <source>
        <dbReference type="PROSITE" id="PS50893"/>
    </source>
</evidence>
<evidence type="ECO:0000313" key="7">
    <source>
        <dbReference type="EMBL" id="SKA20546.1"/>
    </source>
</evidence>
<dbReference type="InterPro" id="IPR017871">
    <property type="entry name" value="ABC_transporter-like_CS"/>
</dbReference>
<dbReference type="SMART" id="SM00382">
    <property type="entry name" value="AAA"/>
    <property type="match status" value="1"/>
</dbReference>
<keyword evidence="2" id="KW-0813">Transport</keyword>
<keyword evidence="8" id="KW-1185">Reference proteome</keyword>
<dbReference type="InterPro" id="IPR027417">
    <property type="entry name" value="P-loop_NTPase"/>
</dbReference>
<dbReference type="GO" id="GO:0015658">
    <property type="term" value="F:branched-chain amino acid transmembrane transporter activity"/>
    <property type="evidence" value="ECO:0007669"/>
    <property type="project" value="TreeGrafter"/>
</dbReference>
<evidence type="ECO:0000256" key="5">
    <source>
        <dbReference type="ARBA" id="ARBA00022970"/>
    </source>
</evidence>
<dbReference type="PANTHER" id="PTHR43820">
    <property type="entry name" value="HIGH-AFFINITY BRANCHED-CHAIN AMINO ACID TRANSPORT ATP-BINDING PROTEIN LIVF"/>
    <property type="match status" value="1"/>
</dbReference>
<evidence type="ECO:0000256" key="4">
    <source>
        <dbReference type="ARBA" id="ARBA00022840"/>
    </source>
</evidence>
<dbReference type="OrthoDB" id="9775250at2"/>
<evidence type="ECO:0000256" key="2">
    <source>
        <dbReference type="ARBA" id="ARBA00022448"/>
    </source>
</evidence>
<keyword evidence="5" id="KW-0029">Amino-acid transport</keyword>
<evidence type="ECO:0000313" key="8">
    <source>
        <dbReference type="Proteomes" id="UP000190092"/>
    </source>
</evidence>
<dbReference type="InterPro" id="IPR003439">
    <property type="entry name" value="ABC_transporter-like_ATP-bd"/>
</dbReference>
<evidence type="ECO:0000256" key="1">
    <source>
        <dbReference type="ARBA" id="ARBA00005417"/>
    </source>
</evidence>
<dbReference type="Proteomes" id="UP000190092">
    <property type="component" value="Unassembled WGS sequence"/>
</dbReference>
<dbReference type="InterPro" id="IPR003593">
    <property type="entry name" value="AAA+_ATPase"/>
</dbReference>
<organism evidence="7 8">
    <name type="scientific">Enhydrobacter aerosaccus</name>
    <dbReference type="NCBI Taxonomy" id="225324"/>
    <lineage>
        <taxon>Bacteria</taxon>
        <taxon>Pseudomonadati</taxon>
        <taxon>Pseudomonadota</taxon>
        <taxon>Alphaproteobacteria</taxon>
        <taxon>Hyphomicrobiales</taxon>
        <taxon>Enhydrobacter</taxon>
    </lineage>
</organism>
<dbReference type="InterPro" id="IPR052156">
    <property type="entry name" value="BCAA_Transport_ATP-bd_LivF"/>
</dbReference>
<dbReference type="PROSITE" id="PS50893">
    <property type="entry name" value="ABC_TRANSPORTER_2"/>
    <property type="match status" value="1"/>
</dbReference>
<accession>A0A1T4RXF6</accession>
<name>A0A1T4RXF6_9HYPH</name>
<dbReference type="PANTHER" id="PTHR43820:SF4">
    <property type="entry name" value="HIGH-AFFINITY BRANCHED-CHAIN AMINO ACID TRANSPORT ATP-BINDING PROTEIN LIVF"/>
    <property type="match status" value="1"/>
</dbReference>
<reference evidence="8" key="1">
    <citation type="submission" date="2017-02" db="EMBL/GenBank/DDBJ databases">
        <authorList>
            <person name="Varghese N."/>
            <person name="Submissions S."/>
        </authorList>
    </citation>
    <scope>NUCLEOTIDE SEQUENCE [LARGE SCALE GENOMIC DNA]</scope>
    <source>
        <strain evidence="8">ATCC 27094</strain>
    </source>
</reference>
<keyword evidence="4 7" id="KW-0067">ATP-binding</keyword>
<dbReference type="STRING" id="225324.SAMN02745126_04122"/>
<comment type="similarity">
    <text evidence="1">Belongs to the ABC transporter superfamily.</text>
</comment>
<sequence>MQGALEVSGLAFAYDGAAAVRDVSLTVKPGEIVALLGANGAGKSTTVRMIAGVLRPQKGDIRFDGEVLSGSPSHHVVRRGITLVPEGRLVFPQMTVMENLQLGAHIKERGRIGALVDKAFTLFPRLAERRGQLAGSMSGGEQQMLAIARGLMAEPRLVILDEPSLGLMPKVTQEMFQLIEAVNRSGISVLLVEQNLHQSLRIAHRGYVLEKGAVVLAGTGEELLANAYVQRAFLGR</sequence>
<dbReference type="Gene3D" id="3.40.50.300">
    <property type="entry name" value="P-loop containing nucleotide triphosphate hydrolases"/>
    <property type="match status" value="1"/>
</dbReference>
<feature type="domain" description="ABC transporter" evidence="6">
    <location>
        <begin position="5"/>
        <end position="236"/>
    </location>
</feature>
<protein>
    <submittedName>
        <fullName evidence="7">Amino acid/amide ABC transporter ATP-binding protein 2, HAAT family</fullName>
    </submittedName>
</protein>
<dbReference type="GO" id="GO:0015807">
    <property type="term" value="P:L-amino acid transport"/>
    <property type="evidence" value="ECO:0007669"/>
    <property type="project" value="TreeGrafter"/>
</dbReference>
<dbReference type="PROSITE" id="PS00211">
    <property type="entry name" value="ABC_TRANSPORTER_1"/>
    <property type="match status" value="1"/>
</dbReference>
<gene>
    <name evidence="7" type="ORF">SAMN02745126_04122</name>
</gene>
<dbReference type="Pfam" id="PF00005">
    <property type="entry name" value="ABC_tran"/>
    <property type="match status" value="1"/>
</dbReference>
<dbReference type="CDD" id="cd03224">
    <property type="entry name" value="ABC_TM1139_LivF_branched"/>
    <property type="match status" value="1"/>
</dbReference>
<keyword evidence="3" id="KW-0547">Nucleotide-binding</keyword>
<dbReference type="GO" id="GO:0005524">
    <property type="term" value="F:ATP binding"/>
    <property type="evidence" value="ECO:0007669"/>
    <property type="project" value="UniProtKB-KW"/>
</dbReference>
<dbReference type="GO" id="GO:0016887">
    <property type="term" value="F:ATP hydrolysis activity"/>
    <property type="evidence" value="ECO:0007669"/>
    <property type="project" value="InterPro"/>
</dbReference>
<dbReference type="SUPFAM" id="SSF52540">
    <property type="entry name" value="P-loop containing nucleoside triphosphate hydrolases"/>
    <property type="match status" value="1"/>
</dbReference>
<dbReference type="EMBL" id="FUWJ01000006">
    <property type="protein sequence ID" value="SKA20546.1"/>
    <property type="molecule type" value="Genomic_DNA"/>
</dbReference>
<evidence type="ECO:0000256" key="3">
    <source>
        <dbReference type="ARBA" id="ARBA00022741"/>
    </source>
</evidence>
<dbReference type="AlphaFoldDB" id="A0A1T4RXF6"/>
<proteinExistence type="inferred from homology"/>